<dbReference type="Proteomes" id="UP001229421">
    <property type="component" value="Unassembled WGS sequence"/>
</dbReference>
<dbReference type="EMBL" id="JAUHHV010000001">
    <property type="protein sequence ID" value="KAK1438124.1"/>
    <property type="molecule type" value="Genomic_DNA"/>
</dbReference>
<feature type="compositionally biased region" description="Acidic residues" evidence="1">
    <location>
        <begin position="248"/>
        <end position="276"/>
    </location>
</feature>
<protein>
    <recommendedName>
        <fullName evidence="4">BAR domain-containing protein</fullName>
    </recommendedName>
</protein>
<organism evidence="2 3">
    <name type="scientific">Tagetes erecta</name>
    <name type="common">African marigold</name>
    <dbReference type="NCBI Taxonomy" id="13708"/>
    <lineage>
        <taxon>Eukaryota</taxon>
        <taxon>Viridiplantae</taxon>
        <taxon>Streptophyta</taxon>
        <taxon>Embryophyta</taxon>
        <taxon>Tracheophyta</taxon>
        <taxon>Spermatophyta</taxon>
        <taxon>Magnoliopsida</taxon>
        <taxon>eudicotyledons</taxon>
        <taxon>Gunneridae</taxon>
        <taxon>Pentapetalae</taxon>
        <taxon>asterids</taxon>
        <taxon>campanulids</taxon>
        <taxon>Asterales</taxon>
        <taxon>Asteraceae</taxon>
        <taxon>Asteroideae</taxon>
        <taxon>Heliantheae alliance</taxon>
        <taxon>Tageteae</taxon>
        <taxon>Tagetes</taxon>
    </lineage>
</organism>
<gene>
    <name evidence="2" type="ORF">QVD17_03927</name>
</gene>
<dbReference type="PANTHER" id="PTHR34119:SF1">
    <property type="entry name" value="OS04G0394700 PROTEIN"/>
    <property type="match status" value="1"/>
</dbReference>
<evidence type="ECO:0008006" key="4">
    <source>
        <dbReference type="Google" id="ProtNLM"/>
    </source>
</evidence>
<feature type="compositionally biased region" description="Polar residues" evidence="1">
    <location>
        <begin position="414"/>
        <end position="428"/>
    </location>
</feature>
<sequence>MKSPFRKVRGLGLQKHDKRHRHAFQRSSAQLDELSQASQDMVDMRDCYDSLLTAAASATNTAFEFSESLQEMGDCLLEKTALNDDEDSGRVLLMLGKVQFEIQKLIDNYRSHISQTITVPSQSLLNELLIVEDMKKQCDDKRTIYEELKTQYEKGKMKNNKVEHVSSRQLQTAWDEFDEDATLFIFRMKSLKKSQSRSLLTQAARHYAAQMCFFRKAFKSLETIEPHVKSTTEQQHIDYHFSGLEDDDRDSVFLSDDEDEEDDSDYDNDTFDDSEMNTDPMNVKKNEVSTSGNSIELDNEDVTFPQVPVKSTMVNINRKPLYNSAMDLNKGSKSAPLSMESNFDPSERYRQMRQSSIRKLNTYVLPTPEKKSATSEIGSQSQGPKPKLPTNTYHSMPLEKNSRKPTPLPAPQTAHPSPQIDSRPTSSAKKIKRYAFSGPLTGDSRSNKVPLYASGPIGSTGRHLPVSGSVLQTSLTQPLSTSGAFPLTASMVSSPVISELHELPRPPAKVVSKKPTKVGFSAPLVTYKHGPDTSMVSPPLSPIDFKVT</sequence>
<evidence type="ECO:0000313" key="3">
    <source>
        <dbReference type="Proteomes" id="UP001229421"/>
    </source>
</evidence>
<proteinExistence type="predicted"/>
<dbReference type="PANTHER" id="PTHR34119">
    <property type="entry name" value="HYDROXYPROLINE-RICH GLYCOPROTEIN-LIKE"/>
    <property type="match status" value="1"/>
</dbReference>
<reference evidence="2" key="1">
    <citation type="journal article" date="2023" name="bioRxiv">
        <title>Improved chromosome-level genome assembly for marigold (Tagetes erecta).</title>
        <authorList>
            <person name="Jiang F."/>
            <person name="Yuan L."/>
            <person name="Wang S."/>
            <person name="Wang H."/>
            <person name="Xu D."/>
            <person name="Wang A."/>
            <person name="Fan W."/>
        </authorList>
    </citation>
    <scope>NUCLEOTIDE SEQUENCE</scope>
    <source>
        <strain evidence="2">WSJ</strain>
        <tissue evidence="2">Leaf</tissue>
    </source>
</reference>
<evidence type="ECO:0000256" key="1">
    <source>
        <dbReference type="SAM" id="MobiDB-lite"/>
    </source>
</evidence>
<accession>A0AAD8PA25</accession>
<feature type="region of interest" description="Disordered" evidence="1">
    <location>
        <begin position="330"/>
        <end position="428"/>
    </location>
</feature>
<dbReference type="CDD" id="cd07307">
    <property type="entry name" value="BAR"/>
    <property type="match status" value="1"/>
</dbReference>
<feature type="region of interest" description="Disordered" evidence="1">
    <location>
        <begin position="248"/>
        <end position="293"/>
    </location>
</feature>
<comment type="caution">
    <text evidence="2">The sequence shown here is derived from an EMBL/GenBank/DDBJ whole genome shotgun (WGS) entry which is preliminary data.</text>
</comment>
<dbReference type="SUPFAM" id="SSF103657">
    <property type="entry name" value="BAR/IMD domain-like"/>
    <property type="match status" value="1"/>
</dbReference>
<dbReference type="InterPro" id="IPR027267">
    <property type="entry name" value="AH/BAR_dom_sf"/>
</dbReference>
<dbReference type="InterPro" id="IPR037488">
    <property type="entry name" value="At2g33490-like"/>
</dbReference>
<dbReference type="Gene3D" id="1.20.1270.60">
    <property type="entry name" value="Arfaptin homology (AH) domain/BAR domain"/>
    <property type="match status" value="1"/>
</dbReference>
<feature type="compositionally biased region" description="Polar residues" evidence="1">
    <location>
        <begin position="374"/>
        <end position="394"/>
    </location>
</feature>
<dbReference type="AlphaFoldDB" id="A0AAD8PA25"/>
<evidence type="ECO:0000313" key="2">
    <source>
        <dbReference type="EMBL" id="KAK1438124.1"/>
    </source>
</evidence>
<keyword evidence="3" id="KW-1185">Reference proteome</keyword>
<name>A0AAD8PA25_TARER</name>